<keyword evidence="4 9" id="KW-0808">Transferase</keyword>
<dbReference type="Proteomes" id="UP000561045">
    <property type="component" value="Unassembled WGS sequence"/>
</dbReference>
<comment type="catalytic activity">
    <reaction evidence="9">
        <text>GMP + ATP = GDP + ADP</text>
        <dbReference type="Rhea" id="RHEA:20780"/>
        <dbReference type="ChEBI" id="CHEBI:30616"/>
        <dbReference type="ChEBI" id="CHEBI:58115"/>
        <dbReference type="ChEBI" id="CHEBI:58189"/>
        <dbReference type="ChEBI" id="CHEBI:456216"/>
        <dbReference type="EC" id="2.7.4.8"/>
    </reaction>
</comment>
<evidence type="ECO:0000256" key="2">
    <source>
        <dbReference type="ARBA" id="ARBA00012961"/>
    </source>
</evidence>
<dbReference type="Gene3D" id="3.30.63.10">
    <property type="entry name" value="Guanylate Kinase phosphate binding domain"/>
    <property type="match status" value="1"/>
</dbReference>
<dbReference type="GO" id="GO:0005524">
    <property type="term" value="F:ATP binding"/>
    <property type="evidence" value="ECO:0007669"/>
    <property type="project" value="UniProtKB-UniRule"/>
</dbReference>
<dbReference type="EMBL" id="JACIET010000002">
    <property type="protein sequence ID" value="MBB4013993.1"/>
    <property type="molecule type" value="Genomic_DNA"/>
</dbReference>
<gene>
    <name evidence="9" type="primary">gmk</name>
    <name evidence="11" type="ORF">GGR36_003339</name>
</gene>
<dbReference type="InterPro" id="IPR008145">
    <property type="entry name" value="GK/Ca_channel_bsu"/>
</dbReference>
<keyword evidence="7 9" id="KW-0067">ATP-binding</keyword>
<dbReference type="NCBIfam" id="TIGR03263">
    <property type="entry name" value="guanyl_kin"/>
    <property type="match status" value="1"/>
</dbReference>
<dbReference type="InterPro" id="IPR017665">
    <property type="entry name" value="Guanylate_kinase"/>
</dbReference>
<dbReference type="GO" id="GO:0005829">
    <property type="term" value="C:cytosol"/>
    <property type="evidence" value="ECO:0007669"/>
    <property type="project" value="TreeGrafter"/>
</dbReference>
<evidence type="ECO:0000256" key="1">
    <source>
        <dbReference type="ARBA" id="ARBA00005790"/>
    </source>
</evidence>
<evidence type="ECO:0000313" key="12">
    <source>
        <dbReference type="Proteomes" id="UP000561045"/>
    </source>
</evidence>
<sequence length="205" mass="22684">MPGQLYIVSAPSGAGKTTLVRGLLEQDAGIRLSVSHTTRAPRPGEVDGQHYHFTDRAAFEALRAGGGFLESAEVHGNLYGTSRAWIEAQMATGMDILLEIDWQGARQVRLAFPQAVGIFILPPSLEELERRLRGRNSDSDAVIARRLEAARGEMEHVDEFHYCIINKDLAEAHADLLAIVRSCRVRLNVQKARHPEAFAFLQSND</sequence>
<evidence type="ECO:0000256" key="9">
    <source>
        <dbReference type="HAMAP-Rule" id="MF_00328"/>
    </source>
</evidence>
<evidence type="ECO:0000256" key="3">
    <source>
        <dbReference type="ARBA" id="ARBA00016296"/>
    </source>
</evidence>
<dbReference type="AlphaFoldDB" id="A0A840BMX5"/>
<dbReference type="Gene3D" id="3.40.50.300">
    <property type="entry name" value="P-loop containing nucleotide triphosphate hydrolases"/>
    <property type="match status" value="1"/>
</dbReference>
<dbReference type="InterPro" id="IPR008144">
    <property type="entry name" value="Guanylate_kin-like_dom"/>
</dbReference>
<dbReference type="PROSITE" id="PS00856">
    <property type="entry name" value="GUANYLATE_KINASE_1"/>
    <property type="match status" value="1"/>
</dbReference>
<organism evidence="11 12">
    <name type="scientific">Niveibacterium umoris</name>
    <dbReference type="NCBI Taxonomy" id="1193620"/>
    <lineage>
        <taxon>Bacteria</taxon>
        <taxon>Pseudomonadati</taxon>
        <taxon>Pseudomonadota</taxon>
        <taxon>Betaproteobacteria</taxon>
        <taxon>Rhodocyclales</taxon>
        <taxon>Rhodocyclaceae</taxon>
        <taxon>Niveibacterium</taxon>
    </lineage>
</organism>
<dbReference type="EC" id="2.7.4.8" evidence="2 9"/>
<keyword evidence="12" id="KW-1185">Reference proteome</keyword>
<dbReference type="PANTHER" id="PTHR23117">
    <property type="entry name" value="GUANYLATE KINASE-RELATED"/>
    <property type="match status" value="1"/>
</dbReference>
<dbReference type="GO" id="GO:0004385">
    <property type="term" value="F:GMP kinase activity"/>
    <property type="evidence" value="ECO:0007669"/>
    <property type="project" value="UniProtKB-UniRule"/>
</dbReference>
<reference evidence="11 12" key="1">
    <citation type="submission" date="2020-08" db="EMBL/GenBank/DDBJ databases">
        <title>Genomic Encyclopedia of Type Strains, Phase IV (KMG-IV): sequencing the most valuable type-strain genomes for metagenomic binning, comparative biology and taxonomic classification.</title>
        <authorList>
            <person name="Goeker M."/>
        </authorList>
    </citation>
    <scope>NUCLEOTIDE SEQUENCE [LARGE SCALE GENOMIC DNA]</scope>
    <source>
        <strain evidence="11 12">DSM 106739</strain>
    </source>
</reference>
<evidence type="ECO:0000256" key="8">
    <source>
        <dbReference type="ARBA" id="ARBA00030128"/>
    </source>
</evidence>
<evidence type="ECO:0000313" key="11">
    <source>
        <dbReference type="EMBL" id="MBB4013993.1"/>
    </source>
</evidence>
<evidence type="ECO:0000256" key="6">
    <source>
        <dbReference type="ARBA" id="ARBA00022777"/>
    </source>
</evidence>
<comment type="caution">
    <text evidence="11">The sequence shown here is derived from an EMBL/GenBank/DDBJ whole genome shotgun (WGS) entry which is preliminary data.</text>
</comment>
<evidence type="ECO:0000259" key="10">
    <source>
        <dbReference type="PROSITE" id="PS50052"/>
    </source>
</evidence>
<keyword evidence="5 9" id="KW-0547">Nucleotide-binding</keyword>
<dbReference type="RefSeq" id="WP_183635900.1">
    <property type="nucleotide sequence ID" value="NZ_BAABLE010000005.1"/>
</dbReference>
<comment type="similarity">
    <text evidence="1 9">Belongs to the guanylate kinase family.</text>
</comment>
<comment type="subcellular location">
    <subcellularLocation>
        <location evidence="9">Cytoplasm</location>
    </subcellularLocation>
</comment>
<evidence type="ECO:0000256" key="7">
    <source>
        <dbReference type="ARBA" id="ARBA00022840"/>
    </source>
</evidence>
<dbReference type="Pfam" id="PF00625">
    <property type="entry name" value="Guanylate_kin"/>
    <property type="match status" value="1"/>
</dbReference>
<protein>
    <recommendedName>
        <fullName evidence="3 9">Guanylate kinase</fullName>
        <ecNumber evidence="2 9">2.7.4.8</ecNumber>
    </recommendedName>
    <alternativeName>
        <fullName evidence="8 9">GMP kinase</fullName>
    </alternativeName>
</protein>
<comment type="function">
    <text evidence="9">Essential for recycling GMP and indirectly, cGMP.</text>
</comment>
<dbReference type="SUPFAM" id="SSF52540">
    <property type="entry name" value="P-loop containing nucleoside triphosphate hydrolases"/>
    <property type="match status" value="1"/>
</dbReference>
<feature type="domain" description="Guanylate kinase-like" evidence="10">
    <location>
        <begin position="3"/>
        <end position="181"/>
    </location>
</feature>
<dbReference type="FunFam" id="3.30.63.10:FF:000002">
    <property type="entry name" value="Guanylate kinase 1"/>
    <property type="match status" value="1"/>
</dbReference>
<keyword evidence="9" id="KW-0963">Cytoplasm</keyword>
<accession>A0A840BMX5</accession>
<proteinExistence type="inferred from homology"/>
<name>A0A840BMX5_9RHOO</name>
<feature type="binding site" evidence="9">
    <location>
        <begin position="10"/>
        <end position="17"/>
    </location>
    <ligand>
        <name>ATP</name>
        <dbReference type="ChEBI" id="CHEBI:30616"/>
    </ligand>
</feature>
<dbReference type="CDD" id="cd00071">
    <property type="entry name" value="GMPK"/>
    <property type="match status" value="1"/>
</dbReference>
<evidence type="ECO:0000256" key="4">
    <source>
        <dbReference type="ARBA" id="ARBA00022679"/>
    </source>
</evidence>
<evidence type="ECO:0000256" key="5">
    <source>
        <dbReference type="ARBA" id="ARBA00022741"/>
    </source>
</evidence>
<dbReference type="SMART" id="SM00072">
    <property type="entry name" value="GuKc"/>
    <property type="match status" value="1"/>
</dbReference>
<dbReference type="PROSITE" id="PS50052">
    <property type="entry name" value="GUANYLATE_KINASE_2"/>
    <property type="match status" value="1"/>
</dbReference>
<dbReference type="PANTHER" id="PTHR23117:SF13">
    <property type="entry name" value="GUANYLATE KINASE"/>
    <property type="match status" value="1"/>
</dbReference>
<dbReference type="HAMAP" id="MF_00328">
    <property type="entry name" value="Guanylate_kinase"/>
    <property type="match status" value="1"/>
</dbReference>
<dbReference type="InterPro" id="IPR020590">
    <property type="entry name" value="Guanylate_kinase_CS"/>
</dbReference>
<keyword evidence="6 9" id="KW-0418">Kinase</keyword>
<dbReference type="InterPro" id="IPR027417">
    <property type="entry name" value="P-loop_NTPase"/>
</dbReference>